<keyword evidence="1" id="KW-0812">Transmembrane</keyword>
<dbReference type="Pfam" id="PF10166">
    <property type="entry name" value="DUF2368"/>
    <property type="match status" value="1"/>
</dbReference>
<evidence type="ECO:0000313" key="3">
    <source>
        <dbReference type="Proteomes" id="UP000053660"/>
    </source>
</evidence>
<name>A0A0B1RQR5_OESDE</name>
<sequence length="76" mass="8935">MGQQLSTIAATPSSRVLQIYNELEKTRIERELAMQELLEHRRRAYQLAYEREKLKWSASGGGIMIVFCVFSWLHHK</sequence>
<dbReference type="EMBL" id="KN613203">
    <property type="protein sequence ID" value="KHJ74974.1"/>
    <property type="molecule type" value="Genomic_DNA"/>
</dbReference>
<keyword evidence="1" id="KW-1133">Transmembrane helix</keyword>
<protein>
    <submittedName>
        <fullName evidence="2">Uncharacterized protein</fullName>
    </submittedName>
</protein>
<keyword evidence="1" id="KW-0472">Membrane</keyword>
<gene>
    <name evidence="2" type="ORF">OESDEN_25410</name>
</gene>
<dbReference type="AlphaFoldDB" id="A0A0B1RQR5"/>
<proteinExistence type="predicted"/>
<dbReference type="Proteomes" id="UP000053660">
    <property type="component" value="Unassembled WGS sequence"/>
</dbReference>
<dbReference type="OrthoDB" id="10256697at2759"/>
<reference evidence="2 3" key="1">
    <citation type="submission" date="2014-03" db="EMBL/GenBank/DDBJ databases">
        <title>Draft genome of the hookworm Oesophagostomum dentatum.</title>
        <authorList>
            <person name="Mitreva M."/>
        </authorList>
    </citation>
    <scope>NUCLEOTIDE SEQUENCE [LARGE SCALE GENOMIC DNA]</scope>
    <source>
        <strain evidence="2 3">OD-Hann</strain>
    </source>
</reference>
<accession>A0A0B1RQR5</accession>
<organism evidence="2 3">
    <name type="scientific">Oesophagostomum dentatum</name>
    <name type="common">Nodular worm</name>
    <dbReference type="NCBI Taxonomy" id="61180"/>
    <lineage>
        <taxon>Eukaryota</taxon>
        <taxon>Metazoa</taxon>
        <taxon>Ecdysozoa</taxon>
        <taxon>Nematoda</taxon>
        <taxon>Chromadorea</taxon>
        <taxon>Rhabditida</taxon>
        <taxon>Rhabditina</taxon>
        <taxon>Rhabditomorpha</taxon>
        <taxon>Strongyloidea</taxon>
        <taxon>Strongylidae</taxon>
        <taxon>Oesophagostomum</taxon>
    </lineage>
</organism>
<dbReference type="InterPro" id="IPR019319">
    <property type="entry name" value="Plg-R(KT)"/>
</dbReference>
<evidence type="ECO:0000313" key="2">
    <source>
        <dbReference type="EMBL" id="KHJ74974.1"/>
    </source>
</evidence>
<feature type="transmembrane region" description="Helical" evidence="1">
    <location>
        <begin position="56"/>
        <end position="73"/>
    </location>
</feature>
<dbReference type="GO" id="GO:0005886">
    <property type="term" value="C:plasma membrane"/>
    <property type="evidence" value="ECO:0007669"/>
    <property type="project" value="InterPro"/>
</dbReference>
<keyword evidence="3" id="KW-1185">Reference proteome</keyword>
<evidence type="ECO:0000256" key="1">
    <source>
        <dbReference type="SAM" id="Phobius"/>
    </source>
</evidence>